<sequence length="168" mass="18176">MSCGGAGLGYVWGVNPESLPMRRHLLAALLLIAPAAHAQTYAPAPSDGAPRVMMCELLDQSGTGWVPDFLMMTRQVSGPHAGRIEVFDPILQNLVRRPIQAVVTADGRRSITYGWALAGVRNQSGQYAERLDYRLSVRKSDGTAQMTVIAAGYENTMRGEGRCMTPEG</sequence>
<evidence type="ECO:0000313" key="3">
    <source>
        <dbReference type="Proteomes" id="UP000319014"/>
    </source>
</evidence>
<feature type="signal peptide" evidence="1">
    <location>
        <begin position="1"/>
        <end position="38"/>
    </location>
</feature>
<accession>A0A521AT47</accession>
<organism evidence="2 3">
    <name type="scientific">Paracoccus laeviglucosivorans</name>
    <dbReference type="NCBI Taxonomy" id="1197861"/>
    <lineage>
        <taxon>Bacteria</taxon>
        <taxon>Pseudomonadati</taxon>
        <taxon>Pseudomonadota</taxon>
        <taxon>Alphaproteobacteria</taxon>
        <taxon>Rhodobacterales</taxon>
        <taxon>Paracoccaceae</taxon>
        <taxon>Paracoccus</taxon>
    </lineage>
</organism>
<dbReference type="EMBL" id="FXTK01000001">
    <property type="protein sequence ID" value="SMO37976.1"/>
    <property type="molecule type" value="Genomic_DNA"/>
</dbReference>
<evidence type="ECO:0000313" key="2">
    <source>
        <dbReference type="EMBL" id="SMO37976.1"/>
    </source>
</evidence>
<dbReference type="Proteomes" id="UP000319014">
    <property type="component" value="Unassembled WGS sequence"/>
</dbReference>
<reference evidence="2 3" key="1">
    <citation type="submission" date="2017-05" db="EMBL/GenBank/DDBJ databases">
        <authorList>
            <person name="Varghese N."/>
            <person name="Submissions S."/>
        </authorList>
    </citation>
    <scope>NUCLEOTIDE SEQUENCE [LARGE SCALE GENOMIC DNA]</scope>
    <source>
        <strain evidence="2 3">DSM 100094</strain>
    </source>
</reference>
<dbReference type="RefSeq" id="WP_246098623.1">
    <property type="nucleotide sequence ID" value="NZ_FXTK01000001.1"/>
</dbReference>
<evidence type="ECO:0000256" key="1">
    <source>
        <dbReference type="SAM" id="SignalP"/>
    </source>
</evidence>
<gene>
    <name evidence="2" type="ORF">SAMN06265221_101333</name>
</gene>
<dbReference type="AlphaFoldDB" id="A0A521AT47"/>
<proteinExistence type="predicted"/>
<name>A0A521AT47_9RHOB</name>
<keyword evidence="3" id="KW-1185">Reference proteome</keyword>
<protein>
    <submittedName>
        <fullName evidence="2">Uncharacterized protein</fullName>
    </submittedName>
</protein>
<keyword evidence="1" id="KW-0732">Signal</keyword>
<feature type="chain" id="PRO_5021881579" evidence="1">
    <location>
        <begin position="39"/>
        <end position="168"/>
    </location>
</feature>